<gene>
    <name evidence="2" type="ORF">MYCTH_97120</name>
</gene>
<dbReference type="RefSeq" id="XP_003666526.1">
    <property type="nucleotide sequence ID" value="XM_003666478.1"/>
</dbReference>
<dbReference type="EMBL" id="CP003008">
    <property type="protein sequence ID" value="AEO61281.1"/>
    <property type="molecule type" value="Genomic_DNA"/>
</dbReference>
<name>G2QNQ7_THET4</name>
<dbReference type="KEGG" id="mtm:MYCTH_97120"/>
<dbReference type="InParanoid" id="G2QNQ7"/>
<dbReference type="GeneID" id="11506483"/>
<dbReference type="AlphaFoldDB" id="G2QNQ7"/>
<organism evidence="2 3">
    <name type="scientific">Thermothelomyces thermophilus (strain ATCC 42464 / BCRC 31852 / DSM 1799)</name>
    <name type="common">Sporotrichum thermophile</name>
    <dbReference type="NCBI Taxonomy" id="573729"/>
    <lineage>
        <taxon>Eukaryota</taxon>
        <taxon>Fungi</taxon>
        <taxon>Dikarya</taxon>
        <taxon>Ascomycota</taxon>
        <taxon>Pezizomycotina</taxon>
        <taxon>Sordariomycetes</taxon>
        <taxon>Sordariomycetidae</taxon>
        <taxon>Sordariales</taxon>
        <taxon>Chaetomiaceae</taxon>
        <taxon>Thermothelomyces</taxon>
    </lineage>
</organism>
<dbReference type="Proteomes" id="UP000007322">
    <property type="component" value="Chromosome 7"/>
</dbReference>
<dbReference type="HOGENOM" id="CLU_1611946_0_0_1"/>
<proteinExistence type="predicted"/>
<accession>G2QNQ7</accession>
<feature type="compositionally biased region" description="Basic and acidic residues" evidence="1">
    <location>
        <begin position="86"/>
        <end position="96"/>
    </location>
</feature>
<protein>
    <submittedName>
        <fullName evidence="2">Uncharacterized protein</fullName>
    </submittedName>
</protein>
<keyword evidence="3" id="KW-1185">Reference proteome</keyword>
<evidence type="ECO:0000313" key="2">
    <source>
        <dbReference type="EMBL" id="AEO61281.1"/>
    </source>
</evidence>
<evidence type="ECO:0000256" key="1">
    <source>
        <dbReference type="SAM" id="MobiDB-lite"/>
    </source>
</evidence>
<feature type="region of interest" description="Disordered" evidence="1">
    <location>
        <begin position="119"/>
        <end position="165"/>
    </location>
</feature>
<sequence length="165" mass="18485">MAGGSRKSMTKRVLPQKPTLGIYVRVRVRSLWPKWMAGDGLWKEQNPGSLGTYCAAFPRDAPVVTNVRNTDQQGQDNGTRNPRSIDGPHRPTEKERICRYQEADYDRIDMLGARLGPGQWKRVSDRPRHPITARKGSDTADRVKSTGERMLEGDNARASTPPPGF</sequence>
<feature type="compositionally biased region" description="Polar residues" evidence="1">
    <location>
        <begin position="66"/>
        <end position="82"/>
    </location>
</feature>
<feature type="compositionally biased region" description="Basic and acidic residues" evidence="1">
    <location>
        <begin position="135"/>
        <end position="155"/>
    </location>
</feature>
<evidence type="ECO:0000313" key="3">
    <source>
        <dbReference type="Proteomes" id="UP000007322"/>
    </source>
</evidence>
<reference evidence="2 3" key="1">
    <citation type="journal article" date="2011" name="Nat. Biotechnol.">
        <title>Comparative genomic analysis of the thermophilic biomass-degrading fungi Myceliophthora thermophila and Thielavia terrestris.</title>
        <authorList>
            <person name="Berka R.M."/>
            <person name="Grigoriev I.V."/>
            <person name="Otillar R."/>
            <person name="Salamov A."/>
            <person name="Grimwood J."/>
            <person name="Reid I."/>
            <person name="Ishmael N."/>
            <person name="John T."/>
            <person name="Darmond C."/>
            <person name="Moisan M.-C."/>
            <person name="Henrissat B."/>
            <person name="Coutinho P.M."/>
            <person name="Lombard V."/>
            <person name="Natvig D.O."/>
            <person name="Lindquist E."/>
            <person name="Schmutz J."/>
            <person name="Lucas S."/>
            <person name="Harris P."/>
            <person name="Powlowski J."/>
            <person name="Bellemare A."/>
            <person name="Taylor D."/>
            <person name="Butler G."/>
            <person name="de Vries R.P."/>
            <person name="Allijn I.E."/>
            <person name="van den Brink J."/>
            <person name="Ushinsky S."/>
            <person name="Storms R."/>
            <person name="Powell A.J."/>
            <person name="Paulsen I.T."/>
            <person name="Elbourne L.D.H."/>
            <person name="Baker S.E."/>
            <person name="Magnuson J."/>
            <person name="LaBoissiere S."/>
            <person name="Clutterbuck A.J."/>
            <person name="Martinez D."/>
            <person name="Wogulis M."/>
            <person name="de Leon A.L."/>
            <person name="Rey M.W."/>
            <person name="Tsang A."/>
        </authorList>
    </citation>
    <scope>NUCLEOTIDE SEQUENCE [LARGE SCALE GENOMIC DNA]</scope>
    <source>
        <strain evidence="3">ATCC 42464 / BCRC 31852 / DSM 1799</strain>
    </source>
</reference>
<feature type="region of interest" description="Disordered" evidence="1">
    <location>
        <begin position="64"/>
        <end position="96"/>
    </location>
</feature>
<dbReference type="VEuPathDB" id="FungiDB:MYCTH_97120"/>